<dbReference type="InterPro" id="IPR010119">
    <property type="entry name" value="Gluconeogen_factor"/>
</dbReference>
<sequence length="315" mass="34579">MKKIVVIGGGTGLSSMLKGMKRLENVDLTAVVTVADDGGSTGRIRDIYNVPAVGDIRHVLCAMADEEDEGFFSDLLNYRFEGSKDIGGHNLGNLIFLAMINTTGSFMGAIESISRVLNVKGNILPSTLDVVTLYAMMKDGTLVRGEKNIPTVYNSIDHVFYQTDVQAYKPAIDAIENADLIIYGIGSLYTSIMPNLIISDISKAIEKNPCKKIYFCNAMSQPGETDGYTVQDHIRAIEKHSFKHPVDLVVVNQSKLPKKVLDMYASQKSYPICIGNEATDYAIIQRDLLALDSKGRIRHNPMAVKQVVEELIKGV</sequence>
<dbReference type="AlphaFoldDB" id="A0A395WA00"/>
<dbReference type="GO" id="GO:0005737">
    <property type="term" value="C:cytoplasm"/>
    <property type="evidence" value="ECO:0007669"/>
    <property type="project" value="UniProtKB-SubCell"/>
</dbReference>
<dbReference type="HAMAP" id="MF_00973">
    <property type="entry name" value="Gluconeogen_factor"/>
    <property type="match status" value="1"/>
</dbReference>
<dbReference type="GO" id="GO:0008360">
    <property type="term" value="P:regulation of cell shape"/>
    <property type="evidence" value="ECO:0007669"/>
    <property type="project" value="UniProtKB-UniRule"/>
</dbReference>
<keyword evidence="1 2" id="KW-0963">Cytoplasm</keyword>
<dbReference type="EMBL" id="QRYQ01000005">
    <property type="protein sequence ID" value="RGU92635.1"/>
    <property type="molecule type" value="Genomic_DNA"/>
</dbReference>
<gene>
    <name evidence="3" type="ORF">DWW32_04260</name>
</gene>
<comment type="subcellular location">
    <subcellularLocation>
        <location evidence="2">Cytoplasm</location>
    </subcellularLocation>
</comment>
<protein>
    <recommendedName>
        <fullName evidence="2">Putative gluconeogenesis factor</fullName>
    </recommendedName>
</protein>
<accession>A0A395WA00</accession>
<evidence type="ECO:0000256" key="1">
    <source>
        <dbReference type="ARBA" id="ARBA00022490"/>
    </source>
</evidence>
<comment type="similarity">
    <text evidence="2">Belongs to the gluconeogenesis factor family.</text>
</comment>
<reference evidence="3 4" key="1">
    <citation type="submission" date="2018-08" db="EMBL/GenBank/DDBJ databases">
        <title>A genome reference for cultivated species of the human gut microbiota.</title>
        <authorList>
            <person name="Zou Y."/>
            <person name="Xue W."/>
            <person name="Luo G."/>
        </authorList>
    </citation>
    <scope>NUCLEOTIDE SEQUENCE [LARGE SCALE GENOMIC DNA]</scope>
    <source>
        <strain evidence="3 4">AF15-20</strain>
    </source>
</reference>
<dbReference type="Pfam" id="PF01933">
    <property type="entry name" value="CofD"/>
    <property type="match status" value="1"/>
</dbReference>
<dbReference type="GeneID" id="66579567"/>
<dbReference type="RefSeq" id="WP_118324884.1">
    <property type="nucleotide sequence ID" value="NZ_CALHUJ010000092.1"/>
</dbReference>
<evidence type="ECO:0000313" key="3">
    <source>
        <dbReference type="EMBL" id="RGU92635.1"/>
    </source>
</evidence>
<dbReference type="Gene3D" id="3.40.50.10680">
    <property type="entry name" value="CofD-like domains"/>
    <property type="match status" value="1"/>
</dbReference>
<dbReference type="PANTHER" id="PTHR30135:SF3">
    <property type="entry name" value="GLUCONEOGENESIS FACTOR-RELATED"/>
    <property type="match status" value="1"/>
</dbReference>
<dbReference type="SUPFAM" id="SSF142338">
    <property type="entry name" value="CofD-like"/>
    <property type="match status" value="1"/>
</dbReference>
<comment type="function">
    <text evidence="2">Required for morphogenesis under gluconeogenic growth conditions.</text>
</comment>
<dbReference type="Proteomes" id="UP000265489">
    <property type="component" value="Unassembled WGS sequence"/>
</dbReference>
<organism evidence="3 4">
    <name type="scientific">Holdemanella biformis</name>
    <dbReference type="NCBI Taxonomy" id="1735"/>
    <lineage>
        <taxon>Bacteria</taxon>
        <taxon>Bacillati</taxon>
        <taxon>Bacillota</taxon>
        <taxon>Erysipelotrichia</taxon>
        <taxon>Erysipelotrichales</taxon>
        <taxon>Erysipelotrichaceae</taxon>
        <taxon>Holdemanella</taxon>
    </lineage>
</organism>
<dbReference type="PANTHER" id="PTHR30135">
    <property type="entry name" value="UNCHARACTERIZED PROTEIN YVCK-RELATED"/>
    <property type="match status" value="1"/>
</dbReference>
<dbReference type="CDD" id="cd07187">
    <property type="entry name" value="YvcK_like"/>
    <property type="match status" value="1"/>
</dbReference>
<proteinExistence type="inferred from homology"/>
<dbReference type="NCBIfam" id="TIGR01826">
    <property type="entry name" value="CofD_related"/>
    <property type="match status" value="1"/>
</dbReference>
<evidence type="ECO:0000313" key="4">
    <source>
        <dbReference type="Proteomes" id="UP000265489"/>
    </source>
</evidence>
<comment type="caution">
    <text evidence="3">The sequence shown here is derived from an EMBL/GenBank/DDBJ whole genome shotgun (WGS) entry which is preliminary data.</text>
</comment>
<evidence type="ECO:0000256" key="2">
    <source>
        <dbReference type="HAMAP-Rule" id="MF_00973"/>
    </source>
</evidence>
<dbReference type="InterPro" id="IPR002882">
    <property type="entry name" value="CofD"/>
</dbReference>
<name>A0A395WA00_9FIRM</name>
<dbReference type="InterPro" id="IPR038136">
    <property type="entry name" value="CofD-like_dom_sf"/>
</dbReference>
<dbReference type="GO" id="GO:0043743">
    <property type="term" value="F:LPPG:FO 2-phospho-L-lactate transferase activity"/>
    <property type="evidence" value="ECO:0007669"/>
    <property type="project" value="InterPro"/>
</dbReference>